<reference evidence="2" key="1">
    <citation type="submission" date="2022-06" db="EMBL/GenBank/DDBJ databases">
        <title>Limimaricola sediminis sp. nov., isolated from an intertidal sediment.</title>
        <authorList>
            <person name="Shao X."/>
        </authorList>
    </citation>
    <scope>NUCLEOTIDE SEQUENCE</scope>
    <source>
        <strain evidence="2">ASW11-118</strain>
    </source>
</reference>
<keyword evidence="3" id="KW-1185">Reference proteome</keyword>
<comment type="caution">
    <text evidence="2">The sequence shown here is derived from an EMBL/GenBank/DDBJ whole genome shotgun (WGS) entry which is preliminary data.</text>
</comment>
<evidence type="ECO:0000256" key="1">
    <source>
        <dbReference type="SAM" id="MobiDB-lite"/>
    </source>
</evidence>
<feature type="compositionally biased region" description="Low complexity" evidence="1">
    <location>
        <begin position="129"/>
        <end position="165"/>
    </location>
</feature>
<feature type="region of interest" description="Disordered" evidence="1">
    <location>
        <begin position="1"/>
        <end position="171"/>
    </location>
</feature>
<organism evidence="2 3">
    <name type="scientific">Limimaricola litoreus</name>
    <dbReference type="NCBI Taxonomy" id="2955316"/>
    <lineage>
        <taxon>Bacteria</taxon>
        <taxon>Pseudomonadati</taxon>
        <taxon>Pseudomonadota</taxon>
        <taxon>Alphaproteobacteria</taxon>
        <taxon>Rhodobacterales</taxon>
        <taxon>Paracoccaceae</taxon>
        <taxon>Limimaricola</taxon>
    </lineage>
</organism>
<accession>A0A9X2FPP9</accession>
<dbReference type="EMBL" id="JAMYXC010000190">
    <property type="protein sequence ID" value="MCP1169279.1"/>
    <property type="molecule type" value="Genomic_DNA"/>
</dbReference>
<dbReference type="Proteomes" id="UP001139477">
    <property type="component" value="Unassembled WGS sequence"/>
</dbReference>
<feature type="compositionally biased region" description="Pro residues" evidence="1">
    <location>
        <begin position="1"/>
        <end position="14"/>
    </location>
</feature>
<feature type="non-terminal residue" evidence="2">
    <location>
        <position position="1"/>
    </location>
</feature>
<dbReference type="AlphaFoldDB" id="A0A9X2FPP9"/>
<evidence type="ECO:0000313" key="2">
    <source>
        <dbReference type="EMBL" id="MCP1169279.1"/>
    </source>
</evidence>
<sequence length="219" mass="23573">PPAAEPPAPAPFPPAARREAEAAAPDDDFEAPELPQAAPSQESGLRSRLEATIAELESAITHQVEEWEPDGSEPAPVMDWASARAEDTPFLSRRHPHAQERAPQRAQAAPAGAPVPEARFHDGMDEEMPPQAEPAARPEAAEAPIPSEDVAASVSESAAPHAPAETGQAPIVDEEMLRRIVTEVLREELRGPLGDRITSNLRKLVRREIFRALASDEVD</sequence>
<protein>
    <submittedName>
        <fullName evidence="2">Uncharacterized protein</fullName>
    </submittedName>
</protein>
<gene>
    <name evidence="2" type="ORF">NHG85_12235</name>
</gene>
<evidence type="ECO:0000313" key="3">
    <source>
        <dbReference type="Proteomes" id="UP001139477"/>
    </source>
</evidence>
<proteinExistence type="predicted"/>
<name>A0A9X2FPP9_9RHOB</name>
<feature type="compositionally biased region" description="Low complexity" evidence="1">
    <location>
        <begin position="104"/>
        <end position="117"/>
    </location>
</feature>